<feature type="region of interest" description="Disordered" evidence="1">
    <location>
        <begin position="183"/>
        <end position="264"/>
    </location>
</feature>
<dbReference type="PROSITE" id="PS50030">
    <property type="entry name" value="UBA"/>
    <property type="match status" value="1"/>
</dbReference>
<evidence type="ECO:0000259" key="2">
    <source>
        <dbReference type="PROSITE" id="PS50030"/>
    </source>
</evidence>
<gene>
    <name evidence="3" type="ORF">BGW38_001775</name>
</gene>
<name>A0A9P6FTQ1_9FUNG</name>
<feature type="domain" description="UBA" evidence="2">
    <location>
        <begin position="143"/>
        <end position="175"/>
    </location>
</feature>
<dbReference type="AlphaFoldDB" id="A0A9P6FTQ1"/>
<keyword evidence="4" id="KW-1185">Reference proteome</keyword>
<feature type="compositionally biased region" description="Low complexity" evidence="1">
    <location>
        <begin position="111"/>
        <end position="134"/>
    </location>
</feature>
<evidence type="ECO:0000256" key="1">
    <source>
        <dbReference type="SAM" id="MobiDB-lite"/>
    </source>
</evidence>
<protein>
    <recommendedName>
        <fullName evidence="2">UBA domain-containing protein</fullName>
    </recommendedName>
</protein>
<dbReference type="InterPro" id="IPR015940">
    <property type="entry name" value="UBA"/>
</dbReference>
<evidence type="ECO:0000313" key="4">
    <source>
        <dbReference type="Proteomes" id="UP000780801"/>
    </source>
</evidence>
<feature type="compositionally biased region" description="Low complexity" evidence="1">
    <location>
        <begin position="226"/>
        <end position="250"/>
    </location>
</feature>
<reference evidence="3" key="1">
    <citation type="journal article" date="2020" name="Fungal Divers.">
        <title>Resolving the Mortierellaceae phylogeny through synthesis of multi-gene phylogenetics and phylogenomics.</title>
        <authorList>
            <person name="Vandepol N."/>
            <person name="Liber J."/>
            <person name="Desiro A."/>
            <person name="Na H."/>
            <person name="Kennedy M."/>
            <person name="Barry K."/>
            <person name="Grigoriev I.V."/>
            <person name="Miller A.N."/>
            <person name="O'Donnell K."/>
            <person name="Stajich J.E."/>
            <person name="Bonito G."/>
        </authorList>
    </citation>
    <scope>NUCLEOTIDE SEQUENCE</scope>
    <source>
        <strain evidence="3">KOD1015</strain>
    </source>
</reference>
<organism evidence="3 4">
    <name type="scientific">Lunasporangiospora selenospora</name>
    <dbReference type="NCBI Taxonomy" id="979761"/>
    <lineage>
        <taxon>Eukaryota</taxon>
        <taxon>Fungi</taxon>
        <taxon>Fungi incertae sedis</taxon>
        <taxon>Mucoromycota</taxon>
        <taxon>Mortierellomycotina</taxon>
        <taxon>Mortierellomycetes</taxon>
        <taxon>Mortierellales</taxon>
        <taxon>Mortierellaceae</taxon>
        <taxon>Lunasporangiospora</taxon>
    </lineage>
</organism>
<accession>A0A9P6FTQ1</accession>
<dbReference type="SUPFAM" id="SSF46934">
    <property type="entry name" value="UBA-like"/>
    <property type="match status" value="2"/>
</dbReference>
<comment type="caution">
    <text evidence="3">The sequence shown here is derived from an EMBL/GenBank/DDBJ whole genome shotgun (WGS) entry which is preliminary data.</text>
</comment>
<dbReference type="OrthoDB" id="10266696at2759"/>
<dbReference type="EMBL" id="JAABOA010001580">
    <property type="protein sequence ID" value="KAF9581269.1"/>
    <property type="molecule type" value="Genomic_DNA"/>
</dbReference>
<dbReference type="Gene3D" id="1.10.8.10">
    <property type="entry name" value="DNA helicase RuvA subunit, C-terminal domain"/>
    <property type="match status" value="2"/>
</dbReference>
<dbReference type="Proteomes" id="UP000780801">
    <property type="component" value="Unassembled WGS sequence"/>
</dbReference>
<dbReference type="InterPro" id="IPR009060">
    <property type="entry name" value="UBA-like_sf"/>
</dbReference>
<dbReference type="SMART" id="SM00165">
    <property type="entry name" value="UBA"/>
    <property type="match status" value="2"/>
</dbReference>
<evidence type="ECO:0000313" key="3">
    <source>
        <dbReference type="EMBL" id="KAF9581269.1"/>
    </source>
</evidence>
<feature type="region of interest" description="Disordered" evidence="1">
    <location>
        <begin position="101"/>
        <end position="141"/>
    </location>
</feature>
<feature type="compositionally biased region" description="Polar residues" evidence="1">
    <location>
        <begin position="251"/>
        <end position="264"/>
    </location>
</feature>
<sequence>MFLSLSLISAMEQYIRSKYERKEFMEGGGNSQPSSRSAYGNTFSGGYGTSRSNNDIINTSSYTAQMSALRAMGFTDNAKSLQVLQSTNGDVPNAVEILCRIGSGPVSPPVNRSSTPTQRSSPRPSNNNNSNSNPGSDPKEAMLWNMGFHDVALNKEALRRAGGNPEVAAALLIDEKDKLAKAVKNNGSSSPLPARLEPPRSSSNNNSSSKNEDLLLDLSTPDDNPMQQQQQLQQRMMQQQQMQMQMQMNQPWGNQNPGMDQFGQNHNQLQSILDKNANILSLFGNDGGANNNNNNNNYNNMMQNNNLGNPGMSNMNSAFGLQQNQMDSNSWATQNNTNTNNSMPMNSAFGFQTSMPTGVNNMNMNQGMGLGMGMTGAQHSPMNPFGMTPGPMQNSGMMGMNVQSATTGMGMSGGIPATNSAFGVGTNQFGGNPGLGAMGSASPVVSPFGTTTATSMNTPSTMGMGAGMNMGMGMGMGMGMNPGMNTANSGMNTGMGMGMGMGNSPNLSAMNNNNMNNMGAPNNGYGMNNANNPWGHNNSSNPF</sequence>
<proteinExistence type="predicted"/>